<feature type="active site" description="Proton donor/acceptor" evidence="7">
    <location>
        <position position="345"/>
    </location>
</feature>
<feature type="chain" id="PRO_5047387912" evidence="8">
    <location>
        <begin position="23"/>
        <end position="442"/>
    </location>
</feature>
<dbReference type="Pfam" id="PF03734">
    <property type="entry name" value="YkuD"/>
    <property type="match status" value="1"/>
</dbReference>
<dbReference type="Gene3D" id="2.40.440.10">
    <property type="entry name" value="L,D-transpeptidase catalytic domain-like"/>
    <property type="match status" value="1"/>
</dbReference>
<keyword evidence="5 7" id="KW-0573">Peptidoglycan synthesis</keyword>
<feature type="signal peptide" evidence="8">
    <location>
        <begin position="1"/>
        <end position="22"/>
    </location>
</feature>
<dbReference type="CDD" id="cd16913">
    <property type="entry name" value="YkuD_like"/>
    <property type="match status" value="1"/>
</dbReference>
<comment type="similarity">
    <text evidence="2">Belongs to the YkuD family.</text>
</comment>
<evidence type="ECO:0000256" key="3">
    <source>
        <dbReference type="ARBA" id="ARBA00022679"/>
    </source>
</evidence>
<keyword evidence="3" id="KW-0808">Transferase</keyword>
<dbReference type="InterPro" id="IPR005490">
    <property type="entry name" value="LD_TPept_cat_dom"/>
</dbReference>
<reference evidence="10 11" key="1">
    <citation type="submission" date="2020-08" db="EMBL/GenBank/DDBJ databases">
        <title>Genome sequence of Sphingomonas daechungensis KACC 18115T.</title>
        <authorList>
            <person name="Hyun D.-W."/>
            <person name="Bae J.-W."/>
        </authorList>
    </citation>
    <scope>NUCLEOTIDE SEQUENCE [LARGE SCALE GENOMIC DNA]</scope>
    <source>
        <strain evidence="10 11">KACC 18115</strain>
    </source>
</reference>
<dbReference type="PANTHER" id="PTHR41533:SF2">
    <property type="entry name" value="BLR7131 PROTEIN"/>
    <property type="match status" value="1"/>
</dbReference>
<dbReference type="PROSITE" id="PS52029">
    <property type="entry name" value="LD_TPASE"/>
    <property type="match status" value="1"/>
</dbReference>
<dbReference type="InterPro" id="IPR052905">
    <property type="entry name" value="LD-transpeptidase_YkuD-like"/>
</dbReference>
<feature type="active site" description="Nucleophile" evidence="7">
    <location>
        <position position="364"/>
    </location>
</feature>
<dbReference type="RefSeq" id="WP_187714482.1">
    <property type="nucleotide sequence ID" value="NZ_BAABJC010000001.1"/>
</dbReference>
<evidence type="ECO:0000313" key="11">
    <source>
        <dbReference type="Proteomes" id="UP000516134"/>
    </source>
</evidence>
<evidence type="ECO:0000256" key="5">
    <source>
        <dbReference type="ARBA" id="ARBA00022984"/>
    </source>
</evidence>
<keyword evidence="4 7" id="KW-0133">Cell shape</keyword>
<dbReference type="PANTHER" id="PTHR41533">
    <property type="entry name" value="L,D-TRANSPEPTIDASE HI_1667-RELATED"/>
    <property type="match status" value="1"/>
</dbReference>
<accession>A0ABX6SZP3</accession>
<keyword evidence="11" id="KW-1185">Reference proteome</keyword>
<evidence type="ECO:0000256" key="2">
    <source>
        <dbReference type="ARBA" id="ARBA00005992"/>
    </source>
</evidence>
<dbReference type="SUPFAM" id="SSF141523">
    <property type="entry name" value="L,D-transpeptidase catalytic domain-like"/>
    <property type="match status" value="1"/>
</dbReference>
<evidence type="ECO:0000256" key="8">
    <source>
        <dbReference type="SAM" id="SignalP"/>
    </source>
</evidence>
<keyword evidence="6 7" id="KW-0961">Cell wall biogenesis/degradation</keyword>
<comment type="pathway">
    <text evidence="1 7">Cell wall biogenesis; peptidoglycan biosynthesis.</text>
</comment>
<evidence type="ECO:0000256" key="6">
    <source>
        <dbReference type="ARBA" id="ARBA00023316"/>
    </source>
</evidence>
<dbReference type="EMBL" id="CP060780">
    <property type="protein sequence ID" value="QNP43052.1"/>
    <property type="molecule type" value="Genomic_DNA"/>
</dbReference>
<evidence type="ECO:0000256" key="7">
    <source>
        <dbReference type="PROSITE-ProRule" id="PRU01373"/>
    </source>
</evidence>
<evidence type="ECO:0000256" key="4">
    <source>
        <dbReference type="ARBA" id="ARBA00022960"/>
    </source>
</evidence>
<proteinExistence type="inferred from homology"/>
<evidence type="ECO:0000313" key="10">
    <source>
        <dbReference type="EMBL" id="QNP43052.1"/>
    </source>
</evidence>
<keyword evidence="8" id="KW-0732">Signal</keyword>
<organism evidence="10 11">
    <name type="scientific">Sphingomonas daechungensis</name>
    <dbReference type="NCBI Taxonomy" id="1176646"/>
    <lineage>
        <taxon>Bacteria</taxon>
        <taxon>Pseudomonadati</taxon>
        <taxon>Pseudomonadota</taxon>
        <taxon>Alphaproteobacteria</taxon>
        <taxon>Sphingomonadales</taxon>
        <taxon>Sphingomonadaceae</taxon>
        <taxon>Sphingomonas</taxon>
    </lineage>
</organism>
<evidence type="ECO:0000256" key="1">
    <source>
        <dbReference type="ARBA" id="ARBA00004752"/>
    </source>
</evidence>
<dbReference type="InterPro" id="IPR038063">
    <property type="entry name" value="Transpep_catalytic_dom"/>
</dbReference>
<evidence type="ECO:0000259" key="9">
    <source>
        <dbReference type="PROSITE" id="PS52029"/>
    </source>
</evidence>
<protein>
    <submittedName>
        <fullName evidence="10">L,D-transpeptidase family protein</fullName>
    </submittedName>
</protein>
<gene>
    <name evidence="10" type="ORF">H9L15_13940</name>
</gene>
<name>A0ABX6SZP3_9SPHN</name>
<dbReference type="Proteomes" id="UP000516134">
    <property type="component" value="Chromosome"/>
</dbReference>
<dbReference type="Pfam" id="PF20142">
    <property type="entry name" value="Scaffold"/>
    <property type="match status" value="1"/>
</dbReference>
<dbReference type="InterPro" id="IPR045380">
    <property type="entry name" value="LD_TPept_scaffold_dom"/>
</dbReference>
<sequence length="442" mass="48828">MRIFSALRGGFAALLLAGVSSALPGSAAAAQSTAARFAAGAEGVSEFYKARDGRLLWLSQSGRPADLLLETLRNADADGLNGDRYDVEKLEHIVQAARQSGSAKAARRADAQLSRAFVAYVRDLRSTKRSDTIYVDAELKPEMPNDRAILETAATAPSLEVYIAEMRWMNPLYAQLRHALLSGNYDASQRDLVRLNLDRARELPVGDGRYVLVNAAAQRLFMIEDGKTVDSMRVVVGKPIYPTPMMAAYIRFANLNPYWYVPADLAAERIAPNVVKLGLPYLDRQGYQVVSDFVDNPQIFDPSAIDWQAVADGRQKVLIRQLPGAHNSMGRIKFMFPNEEGVYLHDNPERELFEQAARLYSGGCVRLESAWRLGRWLFGRDLTWKGAGPEEKVPLDKPVPVYITYLTAVPDGSQIAFLDDVYGRDKARLAEGSADAAQTAAR</sequence>
<feature type="domain" description="L,D-TPase catalytic" evidence="9">
    <location>
        <begin position="209"/>
        <end position="402"/>
    </location>
</feature>